<dbReference type="InterPro" id="IPR013083">
    <property type="entry name" value="Znf_RING/FYVE/PHD"/>
</dbReference>
<dbReference type="STRING" id="188477.A0A433TBR4"/>
<dbReference type="EMBL" id="RQTK01000475">
    <property type="protein sequence ID" value="RUS79037.1"/>
    <property type="molecule type" value="Genomic_DNA"/>
</dbReference>
<feature type="transmembrane region" description="Helical" evidence="13">
    <location>
        <begin position="18"/>
        <end position="36"/>
    </location>
</feature>
<dbReference type="InterPro" id="IPR001841">
    <property type="entry name" value="Znf_RING"/>
</dbReference>
<keyword evidence="6" id="KW-0862">Zinc</keyword>
<evidence type="ECO:0000256" key="7">
    <source>
        <dbReference type="ARBA" id="ARBA00022989"/>
    </source>
</evidence>
<dbReference type="OrthoDB" id="9049620at2759"/>
<evidence type="ECO:0000313" key="15">
    <source>
        <dbReference type="EMBL" id="RUS79037.1"/>
    </source>
</evidence>
<evidence type="ECO:0000256" key="2">
    <source>
        <dbReference type="ARBA" id="ARBA00014068"/>
    </source>
</evidence>
<keyword evidence="3 13" id="KW-0812">Transmembrane</keyword>
<feature type="region of interest" description="Disordered" evidence="12">
    <location>
        <begin position="59"/>
        <end position="88"/>
    </location>
</feature>
<protein>
    <recommendedName>
        <fullName evidence="2">E3 ubiquitin-protein ligase RNF170</fullName>
    </recommendedName>
    <alternativeName>
        <fullName evidence="10">RING finger protein 170</fullName>
    </alternativeName>
    <alternativeName>
        <fullName evidence="9">RING-type E3 ubiquitin transferase RNF170</fullName>
    </alternativeName>
</protein>
<dbReference type="Gene3D" id="3.30.40.10">
    <property type="entry name" value="Zinc/RING finger domain, C3HC4 (zinc finger)"/>
    <property type="match status" value="1"/>
</dbReference>
<name>A0A433TBR4_ELYCH</name>
<keyword evidence="16" id="KW-1185">Reference proteome</keyword>
<reference evidence="15 16" key="1">
    <citation type="submission" date="2019-01" db="EMBL/GenBank/DDBJ databases">
        <title>A draft genome assembly of the solar-powered sea slug Elysia chlorotica.</title>
        <authorList>
            <person name="Cai H."/>
            <person name="Li Q."/>
            <person name="Fang X."/>
            <person name="Li J."/>
            <person name="Curtis N.E."/>
            <person name="Altenburger A."/>
            <person name="Shibata T."/>
            <person name="Feng M."/>
            <person name="Maeda T."/>
            <person name="Schwartz J.A."/>
            <person name="Shigenobu S."/>
            <person name="Lundholm N."/>
            <person name="Nishiyama T."/>
            <person name="Yang H."/>
            <person name="Hasebe M."/>
            <person name="Li S."/>
            <person name="Pierce S.K."/>
            <person name="Wang J."/>
        </authorList>
    </citation>
    <scope>NUCLEOTIDE SEQUENCE [LARGE SCALE GENOMIC DNA]</scope>
    <source>
        <strain evidence="15">EC2010</strain>
        <tissue evidence="15">Whole organism of an adult</tissue>
    </source>
</reference>
<dbReference type="GO" id="GO:0061630">
    <property type="term" value="F:ubiquitin protein ligase activity"/>
    <property type="evidence" value="ECO:0007669"/>
    <property type="project" value="InterPro"/>
</dbReference>
<dbReference type="UniPathway" id="UPA00143"/>
<comment type="caution">
    <text evidence="15">The sequence shown here is derived from an EMBL/GenBank/DDBJ whole genome shotgun (WGS) entry which is preliminary data.</text>
</comment>
<evidence type="ECO:0000256" key="6">
    <source>
        <dbReference type="ARBA" id="ARBA00022833"/>
    </source>
</evidence>
<evidence type="ECO:0000256" key="9">
    <source>
        <dbReference type="ARBA" id="ARBA00030110"/>
    </source>
</evidence>
<evidence type="ECO:0000313" key="16">
    <source>
        <dbReference type="Proteomes" id="UP000271974"/>
    </source>
</evidence>
<feature type="transmembrane region" description="Helical" evidence="13">
    <location>
        <begin position="235"/>
        <end position="258"/>
    </location>
</feature>
<dbReference type="PROSITE" id="PS50089">
    <property type="entry name" value="ZF_RING_2"/>
    <property type="match status" value="1"/>
</dbReference>
<dbReference type="InterPro" id="IPR010652">
    <property type="entry name" value="DUF1232"/>
</dbReference>
<evidence type="ECO:0000256" key="10">
    <source>
        <dbReference type="ARBA" id="ARBA00031107"/>
    </source>
</evidence>
<proteinExistence type="predicted"/>
<feature type="transmembrane region" description="Helical" evidence="13">
    <location>
        <begin position="210"/>
        <end position="229"/>
    </location>
</feature>
<dbReference type="PANTHER" id="PTHR22894:SF5">
    <property type="entry name" value="RING-TYPE DOMAIN-CONTAINING PROTEIN"/>
    <property type="match status" value="1"/>
</dbReference>
<evidence type="ECO:0000256" key="3">
    <source>
        <dbReference type="ARBA" id="ARBA00022692"/>
    </source>
</evidence>
<dbReference type="SMART" id="SM00184">
    <property type="entry name" value="RING"/>
    <property type="match status" value="1"/>
</dbReference>
<accession>A0A433TBR4</accession>
<gene>
    <name evidence="15" type="ORF">EGW08_013194</name>
</gene>
<evidence type="ECO:0000256" key="5">
    <source>
        <dbReference type="ARBA" id="ARBA00022771"/>
    </source>
</evidence>
<feature type="domain" description="RING-type" evidence="14">
    <location>
        <begin position="96"/>
        <end position="139"/>
    </location>
</feature>
<organism evidence="15 16">
    <name type="scientific">Elysia chlorotica</name>
    <name type="common">Eastern emerald elysia</name>
    <name type="synonym">Sea slug</name>
    <dbReference type="NCBI Taxonomy" id="188477"/>
    <lineage>
        <taxon>Eukaryota</taxon>
        <taxon>Metazoa</taxon>
        <taxon>Spiralia</taxon>
        <taxon>Lophotrochozoa</taxon>
        <taxon>Mollusca</taxon>
        <taxon>Gastropoda</taxon>
        <taxon>Heterobranchia</taxon>
        <taxon>Euthyneura</taxon>
        <taxon>Panpulmonata</taxon>
        <taxon>Sacoglossa</taxon>
        <taxon>Placobranchoidea</taxon>
        <taxon>Plakobranchidae</taxon>
        <taxon>Elysia</taxon>
    </lineage>
</organism>
<keyword evidence="4" id="KW-0479">Metal-binding</keyword>
<keyword evidence="5 11" id="KW-0863">Zinc-finger</keyword>
<keyword evidence="8 13" id="KW-0472">Membrane</keyword>
<dbReference type="InterPro" id="IPR018957">
    <property type="entry name" value="Znf_C3HC4_RING-type"/>
</dbReference>
<evidence type="ECO:0000256" key="11">
    <source>
        <dbReference type="PROSITE-ProRule" id="PRU00175"/>
    </source>
</evidence>
<dbReference type="GO" id="GO:0008270">
    <property type="term" value="F:zinc ion binding"/>
    <property type="evidence" value="ECO:0007669"/>
    <property type="project" value="UniProtKB-KW"/>
</dbReference>
<dbReference type="Pfam" id="PF06803">
    <property type="entry name" value="DUF1232"/>
    <property type="match status" value="1"/>
</dbReference>
<dbReference type="InterPro" id="IPR038896">
    <property type="entry name" value="RNF170"/>
</dbReference>
<evidence type="ECO:0000259" key="14">
    <source>
        <dbReference type="PROSITE" id="PS50089"/>
    </source>
</evidence>
<evidence type="ECO:0000256" key="8">
    <source>
        <dbReference type="ARBA" id="ARBA00023136"/>
    </source>
</evidence>
<keyword evidence="7 13" id="KW-1133">Transmembrane helix</keyword>
<dbReference type="Pfam" id="PF00097">
    <property type="entry name" value="zf-C3HC4"/>
    <property type="match status" value="1"/>
</dbReference>
<dbReference type="CDD" id="cd16553">
    <property type="entry name" value="RING-HC_RNF170"/>
    <property type="match status" value="1"/>
</dbReference>
<dbReference type="GO" id="GO:0016567">
    <property type="term" value="P:protein ubiquitination"/>
    <property type="evidence" value="ECO:0007669"/>
    <property type="project" value="UniProtKB-UniPathway"/>
</dbReference>
<sequence length="271" mass="30061">MASYARRTNLIEGVGNEVLLGLGAFTSALVAALYFVNNRGTTAGTIHPDSARHIASTREQLQNEAEASEGGEGQPGGEQTRASRRTHHRNDGQLTCPICLGSAVLAVETNCGHVFCGHCFATYWQHQTWLGAVRCPSCRTQVSLLLINFTAEEHAANSEERTEVLNKINQYNRRFSGEPRTFQEYLQDLPTLLRHAFHEFFSVGGLMWMFRFRIGILVLAAFLYLISPLDILPEAVFGIIGFLDDIFIILLLAIYISIIYRQVVAARGGAE</sequence>
<dbReference type="SUPFAM" id="SSF57850">
    <property type="entry name" value="RING/U-box"/>
    <property type="match status" value="1"/>
</dbReference>
<dbReference type="Proteomes" id="UP000271974">
    <property type="component" value="Unassembled WGS sequence"/>
</dbReference>
<dbReference type="GO" id="GO:0012505">
    <property type="term" value="C:endomembrane system"/>
    <property type="evidence" value="ECO:0007669"/>
    <property type="project" value="UniProtKB-SubCell"/>
</dbReference>
<comment type="subcellular location">
    <subcellularLocation>
        <location evidence="1">Endomembrane system</location>
        <topology evidence="1">Multi-pass membrane protein</topology>
    </subcellularLocation>
</comment>
<evidence type="ECO:0000256" key="13">
    <source>
        <dbReference type="SAM" id="Phobius"/>
    </source>
</evidence>
<evidence type="ECO:0000256" key="4">
    <source>
        <dbReference type="ARBA" id="ARBA00022723"/>
    </source>
</evidence>
<dbReference type="PANTHER" id="PTHR22894">
    <property type="entry name" value="RING-TYPE DOMAIN-CONTAINING PROTEIN"/>
    <property type="match status" value="1"/>
</dbReference>
<evidence type="ECO:0000256" key="12">
    <source>
        <dbReference type="SAM" id="MobiDB-lite"/>
    </source>
</evidence>
<dbReference type="AlphaFoldDB" id="A0A433TBR4"/>
<evidence type="ECO:0000256" key="1">
    <source>
        <dbReference type="ARBA" id="ARBA00004127"/>
    </source>
</evidence>